<sequence length="151" mass="17493">MLFKIEIKKRLHGAWYNYPPLELKGLTIRQILEFIEQQDFVVKIEQGMGKTVYIVGKAETFHEYRGDNNQKATFFTVPMTLGLWNDSPLLDIVWPPFGFIDSGPESNDDKMRDEQANLQESLSILKSMERESAPTSHLKKKHAYRGLRYAA</sequence>
<dbReference type="RefSeq" id="WP_011733925.1">
    <property type="nucleotide sequence ID" value="NC_008607.1"/>
</dbReference>
<evidence type="ECO:0000313" key="1">
    <source>
        <dbReference type="EMBL" id="ABL01406.1"/>
    </source>
</evidence>
<geneLocation type="plasmid" evidence="1 2">
    <name>pPRO1</name>
</geneLocation>
<evidence type="ECO:0000313" key="2">
    <source>
        <dbReference type="Proteomes" id="UP000006732"/>
    </source>
</evidence>
<keyword evidence="2" id="KW-1185">Reference proteome</keyword>
<dbReference type="Proteomes" id="UP000006732">
    <property type="component" value="Plasmid pPRO1"/>
</dbReference>
<dbReference type="EMBL" id="CP000483">
    <property type="protein sequence ID" value="ABL01406.1"/>
    <property type="molecule type" value="Genomic_DNA"/>
</dbReference>
<accession>A0R7U1</accession>
<gene>
    <name evidence="1" type="ordered locus">Ppro_3818</name>
</gene>
<dbReference type="AlphaFoldDB" id="A0R7U1"/>
<reference evidence="1 2" key="1">
    <citation type="submission" date="2006-10" db="EMBL/GenBank/DDBJ databases">
        <title>Complete sequence of plasmid pPRO1 of Pelobacter propionicus DSM 2379.</title>
        <authorList>
            <consortium name="US DOE Joint Genome Institute"/>
            <person name="Copeland A."/>
            <person name="Lucas S."/>
            <person name="Lapidus A."/>
            <person name="Barry K."/>
            <person name="Detter J.C."/>
            <person name="Glavina del Rio T."/>
            <person name="Hammon N."/>
            <person name="Israni S."/>
            <person name="Dalin E."/>
            <person name="Tice H."/>
            <person name="Pitluck S."/>
            <person name="Saunders E."/>
            <person name="Brettin T."/>
            <person name="Bruce D."/>
            <person name="Han C."/>
            <person name="Tapia R."/>
            <person name="Schmutz J."/>
            <person name="Larimer F."/>
            <person name="Land M."/>
            <person name="Hauser L."/>
            <person name="Kyrpides N."/>
            <person name="Kim E."/>
            <person name="Lovley D."/>
            <person name="Richardson P."/>
        </authorList>
    </citation>
    <scope>NUCLEOTIDE SEQUENCE [LARGE SCALE GENOMIC DNA]</scope>
    <source>
        <strain evidence="2">DSM 2379 / NBRC 103807 / OttBd1</strain>
        <plasmid evidence="2">Plasmid pPRO1</plasmid>
    </source>
</reference>
<organism evidence="1 2">
    <name type="scientific">Pelobacter propionicus (strain DSM 2379 / NBRC 103807 / OttBd1)</name>
    <dbReference type="NCBI Taxonomy" id="338966"/>
    <lineage>
        <taxon>Bacteria</taxon>
        <taxon>Pseudomonadati</taxon>
        <taxon>Thermodesulfobacteriota</taxon>
        <taxon>Desulfuromonadia</taxon>
        <taxon>Desulfuromonadales</taxon>
        <taxon>Desulfuromonadaceae</taxon>
        <taxon>Pelobacter</taxon>
    </lineage>
</organism>
<proteinExistence type="predicted"/>
<name>A0R7U1_PELPD</name>
<dbReference type="HOGENOM" id="CLU_1729649_0_0_7"/>
<protein>
    <submittedName>
        <fullName evidence="1">Uncharacterized protein</fullName>
    </submittedName>
</protein>
<dbReference type="KEGG" id="ppd:Ppro_3818"/>
<keyword evidence="1" id="KW-0614">Plasmid</keyword>